<name>F1Z5I7_9SPHN</name>
<organism evidence="1 2">
    <name type="scientific">Novosphingobium nitrogenifigens DSM 19370</name>
    <dbReference type="NCBI Taxonomy" id="983920"/>
    <lineage>
        <taxon>Bacteria</taxon>
        <taxon>Pseudomonadati</taxon>
        <taxon>Pseudomonadota</taxon>
        <taxon>Alphaproteobacteria</taxon>
        <taxon>Sphingomonadales</taxon>
        <taxon>Sphingomonadaceae</taxon>
        <taxon>Novosphingobium</taxon>
    </lineage>
</organism>
<evidence type="ECO:0000313" key="1">
    <source>
        <dbReference type="EMBL" id="EGD60097.1"/>
    </source>
</evidence>
<proteinExistence type="predicted"/>
<sequence>MSAAPLRCRGKALFRQQGYRIDLKNIDCLESYLPFKSPMALVTSRQAYFSILHVLIRRFSYRSIWGNRFGDATRQRQRRFAVRRLPSG</sequence>
<protein>
    <submittedName>
        <fullName evidence="1">Uncharacterized protein</fullName>
    </submittedName>
</protein>
<reference evidence="1 2" key="1">
    <citation type="journal article" date="2012" name="J. Bacteriol.">
        <title>Draft Genome Sequence of Novosphingobium nitrogenifigens Y88T.</title>
        <authorList>
            <person name="Strabala T.J."/>
            <person name="Macdonald L."/>
            <person name="Liu V."/>
            <person name="Smit A.M."/>
        </authorList>
    </citation>
    <scope>NUCLEOTIDE SEQUENCE [LARGE SCALE GENOMIC DNA]</scope>
    <source>
        <strain evidence="1 2">DSM 19370</strain>
    </source>
</reference>
<evidence type="ECO:0000313" key="2">
    <source>
        <dbReference type="Proteomes" id="UP000004728"/>
    </source>
</evidence>
<dbReference type="HOGENOM" id="CLU_2465973_0_0_5"/>
<dbReference type="Proteomes" id="UP000004728">
    <property type="component" value="Unassembled WGS sequence"/>
</dbReference>
<comment type="caution">
    <text evidence="1">The sequence shown here is derived from an EMBL/GenBank/DDBJ whole genome shotgun (WGS) entry which is preliminary data.</text>
</comment>
<dbReference type="EMBL" id="AEWJ01000023">
    <property type="protein sequence ID" value="EGD60097.1"/>
    <property type="molecule type" value="Genomic_DNA"/>
</dbReference>
<dbReference type="AlphaFoldDB" id="F1Z5I7"/>
<gene>
    <name evidence="1" type="ORF">Y88_1971</name>
</gene>
<keyword evidence="2" id="KW-1185">Reference proteome</keyword>
<accession>F1Z5I7</accession>
<dbReference type="InParanoid" id="F1Z5I7"/>
<dbReference type="STRING" id="983920.Y88_1971"/>